<feature type="domain" description="Zn(2)-C6 fungal-type" evidence="7">
    <location>
        <begin position="37"/>
        <end position="65"/>
    </location>
</feature>
<dbReference type="OrthoDB" id="75169at2759"/>
<comment type="caution">
    <text evidence="8">The sequence shown here is derived from an EMBL/GenBank/DDBJ whole genome shotgun (WGS) entry which is preliminary data.</text>
</comment>
<evidence type="ECO:0000259" key="7">
    <source>
        <dbReference type="PROSITE" id="PS50048"/>
    </source>
</evidence>
<dbReference type="SMART" id="SM00066">
    <property type="entry name" value="GAL4"/>
    <property type="match status" value="1"/>
</dbReference>
<sequence length="560" mass="63154">MPTLMSVIDLRSPATGVEQCSHPRTRKRRWHSKVLTGCLRCKQRRIKCSEERPHCARCSRTGLPCPGYKVPVARVFEYRPPPVLHFDCELDKTRYEYFVQVGSKILATFQLNSMPFWTRLAPQLGLRHDAVRHGLTALGALQAPFHNITLAAEMQAQPRPEISALAMSHTHKAMRLIRTADPATLPIEVSLTCCLLFLAMQFWIEKTSSATMHIMAAYRILQERFGTDASSWVSSRDMPSDFATMFIPSLDELINHACTFSDDFPPLRSGIPENYHLDYDVDQISNISHASGALDAVDRLLKCVLRGSSTPGTSQSLEKKIVLAFDSLDRKLQVLHHTNVLSEDGFDYVHLCLHLRVANVMFWTLGLPDEAGFDAFHVDFEFIVSCCRKIIHLNAAGPRRKQSVLSPSLGVLSPLFFVATRCRESRLRHEALSLLHEAGVSERGWTSCMAFAIARFVVHEEERGIHDLLVGAKAVDQTHHRLRLHDIQVDTPSRTAHITYFVFEQSHQHRASHPLEILAPKPGLNSIIRCKASIPYPSHPSVEIDGSGWDVIVRAKNDWM</sequence>
<dbReference type="Proteomes" id="UP000185904">
    <property type="component" value="Unassembled WGS sequence"/>
</dbReference>
<dbReference type="EMBL" id="LVCJ01000060">
    <property type="protein sequence ID" value="OAL32128.1"/>
    <property type="molecule type" value="Genomic_DNA"/>
</dbReference>
<dbReference type="PANTHER" id="PTHR36206:SF13">
    <property type="entry name" value="TRANSCRIPTIONAL REGULATORY PROTEIN MOC3"/>
    <property type="match status" value="1"/>
</dbReference>
<dbReference type="RefSeq" id="XP_022497743.1">
    <property type="nucleotide sequence ID" value="XM_022646348.1"/>
</dbReference>
<evidence type="ECO:0000256" key="6">
    <source>
        <dbReference type="ARBA" id="ARBA00023242"/>
    </source>
</evidence>
<dbReference type="AlphaFoldDB" id="A0A178CQL6"/>
<evidence type="ECO:0000256" key="4">
    <source>
        <dbReference type="ARBA" id="ARBA00023125"/>
    </source>
</evidence>
<dbReference type="SUPFAM" id="SSF57701">
    <property type="entry name" value="Zn2/Cys6 DNA-binding domain"/>
    <property type="match status" value="1"/>
</dbReference>
<evidence type="ECO:0000256" key="2">
    <source>
        <dbReference type="ARBA" id="ARBA00022833"/>
    </source>
</evidence>
<keyword evidence="4" id="KW-0238">DNA-binding</keyword>
<keyword evidence="5" id="KW-0804">Transcription</keyword>
<dbReference type="Pfam" id="PF00172">
    <property type="entry name" value="Zn_clus"/>
    <property type="match status" value="1"/>
</dbReference>
<dbReference type="InterPro" id="IPR001138">
    <property type="entry name" value="Zn2Cys6_DnaBD"/>
</dbReference>
<reference evidence="8 9" key="1">
    <citation type="submission" date="2016-03" db="EMBL/GenBank/DDBJ databases">
        <title>The draft genome sequence of Fonsecaea nubica causative agent of cutaneous subcutaneous infection in human host.</title>
        <authorList>
            <person name="Costa F."/>
            <person name="Sybren D.H."/>
            <person name="Raittz R.T."/>
            <person name="Weiss V.A."/>
            <person name="Leao A.C."/>
            <person name="Gomes R."/>
            <person name="De Souza E.M."/>
            <person name="Pedrosa F.O."/>
            <person name="Steffens M.B."/>
            <person name="Bombassaro A."/>
            <person name="Tadra-Sfeir M.Z."/>
            <person name="Moreno L.F."/>
            <person name="Najafzadeh M.J."/>
            <person name="Felipe M.S."/>
            <person name="Teixeira M."/>
            <person name="Sun J."/>
            <person name="Xi L."/>
            <person name="Castro M.A."/>
            <person name="Vicente V.A."/>
        </authorList>
    </citation>
    <scope>NUCLEOTIDE SEQUENCE [LARGE SCALE GENOMIC DNA]</scope>
    <source>
        <strain evidence="8 9">CBS 269.64</strain>
    </source>
</reference>
<organism evidence="8 9">
    <name type="scientific">Fonsecaea nubica</name>
    <dbReference type="NCBI Taxonomy" id="856822"/>
    <lineage>
        <taxon>Eukaryota</taxon>
        <taxon>Fungi</taxon>
        <taxon>Dikarya</taxon>
        <taxon>Ascomycota</taxon>
        <taxon>Pezizomycotina</taxon>
        <taxon>Eurotiomycetes</taxon>
        <taxon>Chaetothyriomycetidae</taxon>
        <taxon>Chaetothyriales</taxon>
        <taxon>Herpotrichiellaceae</taxon>
        <taxon>Fonsecaea</taxon>
    </lineage>
</organism>
<dbReference type="InterPro" id="IPR036864">
    <property type="entry name" value="Zn2-C6_fun-type_DNA-bd_sf"/>
</dbReference>
<evidence type="ECO:0000256" key="3">
    <source>
        <dbReference type="ARBA" id="ARBA00023015"/>
    </source>
</evidence>
<dbReference type="GeneID" id="34591475"/>
<keyword evidence="9" id="KW-1185">Reference proteome</keyword>
<dbReference type="GO" id="GO:0000981">
    <property type="term" value="F:DNA-binding transcription factor activity, RNA polymerase II-specific"/>
    <property type="evidence" value="ECO:0007669"/>
    <property type="project" value="InterPro"/>
</dbReference>
<protein>
    <recommendedName>
        <fullName evidence="7">Zn(2)-C6 fungal-type domain-containing protein</fullName>
    </recommendedName>
</protein>
<dbReference type="PROSITE" id="PS00463">
    <property type="entry name" value="ZN2_CY6_FUNGAL_1"/>
    <property type="match status" value="1"/>
</dbReference>
<evidence type="ECO:0000256" key="5">
    <source>
        <dbReference type="ARBA" id="ARBA00023163"/>
    </source>
</evidence>
<dbReference type="InterPro" id="IPR052360">
    <property type="entry name" value="Transcr_Regulatory_Proteins"/>
</dbReference>
<name>A0A178CQL6_9EURO</name>
<dbReference type="PANTHER" id="PTHR36206">
    <property type="entry name" value="ASPERCRYPTIN BIOSYNTHESIS CLUSTER-SPECIFIC TRANSCRIPTION REGULATOR ATNN-RELATED"/>
    <property type="match status" value="1"/>
</dbReference>
<evidence type="ECO:0000256" key="1">
    <source>
        <dbReference type="ARBA" id="ARBA00022723"/>
    </source>
</evidence>
<evidence type="ECO:0000313" key="8">
    <source>
        <dbReference type="EMBL" id="OAL32128.1"/>
    </source>
</evidence>
<dbReference type="CDD" id="cd00067">
    <property type="entry name" value="GAL4"/>
    <property type="match status" value="1"/>
</dbReference>
<dbReference type="Gene3D" id="4.10.240.10">
    <property type="entry name" value="Zn(2)-C6 fungal-type DNA-binding domain"/>
    <property type="match status" value="1"/>
</dbReference>
<evidence type="ECO:0000313" key="9">
    <source>
        <dbReference type="Proteomes" id="UP000185904"/>
    </source>
</evidence>
<gene>
    <name evidence="8" type="ORF">AYO20_08066</name>
</gene>
<keyword evidence="1" id="KW-0479">Metal-binding</keyword>
<accession>A0A178CQL6</accession>
<dbReference type="GO" id="GO:0003677">
    <property type="term" value="F:DNA binding"/>
    <property type="evidence" value="ECO:0007669"/>
    <property type="project" value="UniProtKB-KW"/>
</dbReference>
<proteinExistence type="predicted"/>
<keyword evidence="3" id="KW-0805">Transcription regulation</keyword>
<dbReference type="PROSITE" id="PS50048">
    <property type="entry name" value="ZN2_CY6_FUNGAL_2"/>
    <property type="match status" value="1"/>
</dbReference>
<keyword evidence="2" id="KW-0862">Zinc</keyword>
<dbReference type="GO" id="GO:0008270">
    <property type="term" value="F:zinc ion binding"/>
    <property type="evidence" value="ECO:0007669"/>
    <property type="project" value="InterPro"/>
</dbReference>
<keyword evidence="6" id="KW-0539">Nucleus</keyword>